<sequence length="244" mass="27429">MEDDTAGSPMGGLKWSRKSTYTVSEELSSINICISPRTTGKLLKEMKYSLRSNRKTIAETQHPDRNQQFEIIASMKKQFAELGQPVIAVDSKKKEMIGNFKNAGRRYGKDADRVLNHDFRSMAVGMANSYGIYDTIANTGTVVVGVSYDTPEFAVESIKLWLISYGLKQYSGTKGLLILCDAGGSNGYRPRLWKYSLYYKICCFFGISVTICHYPTGASKWNPTDHRLFSFISMNWAGVPLRSY</sequence>
<dbReference type="Pfam" id="PF07592">
    <property type="entry name" value="DDE_Tnp_ISAZ013"/>
    <property type="match status" value="1"/>
</dbReference>
<accession>A0A0F9CAL4</accession>
<dbReference type="EMBL" id="LAZR01034033">
    <property type="protein sequence ID" value="KKL46428.1"/>
    <property type="molecule type" value="Genomic_DNA"/>
</dbReference>
<evidence type="ECO:0000313" key="1">
    <source>
        <dbReference type="EMBL" id="KKL46428.1"/>
    </source>
</evidence>
<dbReference type="AlphaFoldDB" id="A0A0F9CAL4"/>
<name>A0A0F9CAL4_9ZZZZ</name>
<gene>
    <name evidence="1" type="ORF">LCGC14_2345650</name>
</gene>
<evidence type="ECO:0008006" key="2">
    <source>
        <dbReference type="Google" id="ProtNLM"/>
    </source>
</evidence>
<comment type="caution">
    <text evidence="1">The sequence shown here is derived from an EMBL/GenBank/DDBJ whole genome shotgun (WGS) entry which is preliminary data.</text>
</comment>
<dbReference type="InterPro" id="IPR011518">
    <property type="entry name" value="Transposase_36"/>
</dbReference>
<proteinExistence type="predicted"/>
<organism evidence="1">
    <name type="scientific">marine sediment metagenome</name>
    <dbReference type="NCBI Taxonomy" id="412755"/>
    <lineage>
        <taxon>unclassified sequences</taxon>
        <taxon>metagenomes</taxon>
        <taxon>ecological metagenomes</taxon>
    </lineage>
</organism>
<protein>
    <recommendedName>
        <fullName evidence="2">ISAzo13 family transposase</fullName>
    </recommendedName>
</protein>
<reference evidence="1" key="1">
    <citation type="journal article" date="2015" name="Nature">
        <title>Complex archaea that bridge the gap between prokaryotes and eukaryotes.</title>
        <authorList>
            <person name="Spang A."/>
            <person name="Saw J.H."/>
            <person name="Jorgensen S.L."/>
            <person name="Zaremba-Niedzwiedzka K."/>
            <person name="Martijn J."/>
            <person name="Lind A.E."/>
            <person name="van Eijk R."/>
            <person name="Schleper C."/>
            <person name="Guy L."/>
            <person name="Ettema T.J."/>
        </authorList>
    </citation>
    <scope>NUCLEOTIDE SEQUENCE</scope>
</reference>
<dbReference type="NCBIfam" id="NF033519">
    <property type="entry name" value="transpos_ISAzo13"/>
    <property type="match status" value="1"/>
</dbReference>
<feature type="non-terminal residue" evidence="1">
    <location>
        <position position="244"/>
    </location>
</feature>